<dbReference type="AlphaFoldDB" id="A0A376E3J5"/>
<dbReference type="InterPro" id="IPR004919">
    <property type="entry name" value="GmrSD_N"/>
</dbReference>
<reference evidence="2" key="3">
    <citation type="submission" date="2018-11" db="EMBL/GenBank/DDBJ databases">
        <title>Proposal to divide the Flavobacteriaceae and reorganize its genera based on Amino Acid Identity values calculated from whole genome sequences.</title>
        <authorList>
            <person name="Nicholson A.C."/>
            <person name="Gulvik C.A."/>
            <person name="Whitney A.M."/>
            <person name="Humrighouse B.W."/>
            <person name="Bell M."/>
            <person name="Holmes B."/>
            <person name="Steigerwalt A."/>
            <person name="Villarma A."/>
            <person name="Sheth M."/>
            <person name="Batra D."/>
            <person name="Pryor J."/>
            <person name="Bernardet J.-F."/>
            <person name="Hugo C."/>
            <person name="Kampfer P."/>
            <person name="Newman J."/>
            <person name="Mcquiston J.R."/>
        </authorList>
    </citation>
    <scope>NUCLEOTIDE SEQUENCE [LARGE SCALE GENOMIC DNA]</scope>
    <source>
        <strain evidence="2">G0188</strain>
    </source>
</reference>
<reference evidence="5" key="2">
    <citation type="submission" date="2018-11" db="EMBL/GenBank/DDBJ databases">
        <title>Proposal to divide the Flavobacteriaceae and reorganize its genera based on Amino Acid Identity values calculated from whole genome sequences.</title>
        <authorList>
            <person name="Nicholson A.C."/>
            <person name="Gulvik C.A."/>
            <person name="Whitney A.M."/>
            <person name="Humrighouse B.W."/>
            <person name="Bell M."/>
            <person name="Holmes B."/>
            <person name="Steigerwalt A.G."/>
            <person name="Villarma A."/>
            <person name="Sheth M."/>
            <person name="Batra D."/>
            <person name="Pryor J."/>
            <person name="Bernardet J.-F."/>
            <person name="Hugo C."/>
            <person name="Kampfer P."/>
            <person name="Newman J."/>
            <person name="McQuiston J.R."/>
        </authorList>
    </citation>
    <scope>NUCLEOTIDE SEQUENCE [LARGE SCALE GENOMIC DNA]</scope>
    <source>
        <strain evidence="5">G0188</strain>
    </source>
</reference>
<evidence type="ECO:0000259" key="1">
    <source>
        <dbReference type="Pfam" id="PF03235"/>
    </source>
</evidence>
<dbReference type="Pfam" id="PF03235">
    <property type="entry name" value="GmrSD_N"/>
    <property type="match status" value="1"/>
</dbReference>
<dbReference type="InterPro" id="IPR036086">
    <property type="entry name" value="ParB/Sulfiredoxin_sf"/>
</dbReference>
<dbReference type="EMBL" id="UFVQ01000003">
    <property type="protein sequence ID" value="STD01366.1"/>
    <property type="molecule type" value="Genomic_DNA"/>
</dbReference>
<reference evidence="3 4" key="1">
    <citation type="submission" date="2018-06" db="EMBL/GenBank/DDBJ databases">
        <authorList>
            <consortium name="Pathogen Informatics"/>
            <person name="Doyle S."/>
        </authorList>
    </citation>
    <scope>NUCLEOTIDE SEQUENCE [LARGE SCALE GENOMIC DNA]</scope>
    <source>
        <strain evidence="3 4">NCTC13533</strain>
    </source>
</reference>
<dbReference type="KEGG" id="ccau:EG346_22015"/>
<evidence type="ECO:0000313" key="2">
    <source>
        <dbReference type="EMBL" id="AZA50684.1"/>
    </source>
</evidence>
<dbReference type="SUPFAM" id="SSF110849">
    <property type="entry name" value="ParB/Sulfiredoxin"/>
    <property type="match status" value="1"/>
</dbReference>
<organism evidence="3 4">
    <name type="scientific">Chryseobacterium carnipullorum</name>
    <dbReference type="NCBI Taxonomy" id="1124835"/>
    <lineage>
        <taxon>Bacteria</taxon>
        <taxon>Pseudomonadati</taxon>
        <taxon>Bacteroidota</taxon>
        <taxon>Flavobacteriia</taxon>
        <taxon>Flavobacteriales</taxon>
        <taxon>Weeksellaceae</taxon>
        <taxon>Chryseobacterium group</taxon>
        <taxon>Chryseobacterium</taxon>
    </lineage>
</organism>
<evidence type="ECO:0000313" key="5">
    <source>
        <dbReference type="Proteomes" id="UP000273270"/>
    </source>
</evidence>
<proteinExistence type="predicted"/>
<evidence type="ECO:0000313" key="4">
    <source>
        <dbReference type="Proteomes" id="UP000255224"/>
    </source>
</evidence>
<dbReference type="EMBL" id="CP033920">
    <property type="protein sequence ID" value="AZA50684.1"/>
    <property type="molecule type" value="Genomic_DNA"/>
</dbReference>
<accession>A0A3G6M527</accession>
<dbReference type="PANTHER" id="PTHR39639">
    <property type="entry name" value="CHROMOSOME 16, WHOLE GENOME SHOTGUN SEQUENCE"/>
    <property type="match status" value="1"/>
</dbReference>
<sequence length="397" mass="45944">MENQVYYGQYSLQHWIDLILKENIMLPVYQRLFVWDEEKVKTLIETFKNKQFVPPITIGAYKNASSVNQNLILDGQQRLTSVLLAHLGLYPDKATFRATMDQINLVADENDDEDNDPVILDNILEWNLKKLVEKGRNKMDILSQIVAGNYKTVNFGIDDNFLKNTFLGFSYLVPQTNDTQEQQKYYSSVFRNINVQGERLLAQESRAALYFLNENLAGFFDPEFGKHISVKVVSQETKADFVRFLALLSQYAKDGNSNRIAAGYKPKMESYYEDYIYSVIGSRTSSLFKNFSAIFPDENYKPRLERLEKTIDDLGFPKQFPSIIDMDVYLLGLIHVIVFEDKSIDLTQKDQLEQAVKDKISQLKVNEAHKKAPSALKYLQERIQSSIEIYNNYTDDE</sequence>
<gene>
    <name evidence="2" type="ORF">EG346_22015</name>
    <name evidence="3" type="ORF">NCTC13533_03111</name>
</gene>
<keyword evidence="5" id="KW-1185">Reference proteome</keyword>
<accession>A0A376E3J5</accession>
<protein>
    <submittedName>
        <fullName evidence="2">DUF262 domain-containing protein</fullName>
    </submittedName>
    <submittedName>
        <fullName evidence="3">Uncharacterized conserved protein</fullName>
    </submittedName>
</protein>
<dbReference type="OrthoDB" id="9798761at2"/>
<name>A0A376E3J5_CHRCU</name>
<evidence type="ECO:0000313" key="3">
    <source>
        <dbReference type="EMBL" id="STD01366.1"/>
    </source>
</evidence>
<feature type="domain" description="GmrSD restriction endonucleases N-terminal" evidence="1">
    <location>
        <begin position="21"/>
        <end position="211"/>
    </location>
</feature>
<dbReference type="RefSeq" id="WP_123881558.1">
    <property type="nucleotide sequence ID" value="NZ_CP033920.1"/>
</dbReference>
<dbReference type="Proteomes" id="UP000273270">
    <property type="component" value="Chromosome"/>
</dbReference>
<dbReference type="PANTHER" id="PTHR39639:SF1">
    <property type="entry name" value="DUF262 DOMAIN-CONTAINING PROTEIN"/>
    <property type="match status" value="1"/>
</dbReference>
<dbReference type="Proteomes" id="UP000255224">
    <property type="component" value="Unassembled WGS sequence"/>
</dbReference>